<feature type="compositionally biased region" description="Polar residues" evidence="5">
    <location>
        <begin position="351"/>
        <end position="361"/>
    </location>
</feature>
<evidence type="ECO:0000256" key="3">
    <source>
        <dbReference type="ARBA" id="ARBA00023038"/>
    </source>
</evidence>
<feature type="compositionally biased region" description="Low complexity" evidence="5">
    <location>
        <begin position="756"/>
        <end position="765"/>
    </location>
</feature>
<feature type="compositionally biased region" description="Polar residues" evidence="5">
    <location>
        <begin position="1403"/>
        <end position="1426"/>
    </location>
</feature>
<feature type="compositionally biased region" description="Polar residues" evidence="5">
    <location>
        <begin position="961"/>
        <end position="975"/>
    </location>
</feature>
<evidence type="ECO:0000256" key="4">
    <source>
        <dbReference type="PROSITE-ProRule" id="PRU00125"/>
    </source>
</evidence>
<feature type="region of interest" description="Disordered" evidence="5">
    <location>
        <begin position="1143"/>
        <end position="1180"/>
    </location>
</feature>
<dbReference type="Pfam" id="PF00412">
    <property type="entry name" value="LIM"/>
    <property type="match status" value="1"/>
</dbReference>
<protein>
    <recommendedName>
        <fullName evidence="6">LIM zinc-binding domain-containing protein</fullName>
    </recommendedName>
</protein>
<evidence type="ECO:0000256" key="5">
    <source>
        <dbReference type="SAM" id="MobiDB-lite"/>
    </source>
</evidence>
<feature type="region of interest" description="Disordered" evidence="5">
    <location>
        <begin position="204"/>
        <end position="226"/>
    </location>
</feature>
<comment type="caution">
    <text evidence="7">The sequence shown here is derived from an EMBL/GenBank/DDBJ whole genome shotgun (WGS) entry which is preliminary data.</text>
</comment>
<dbReference type="SMART" id="SM00132">
    <property type="entry name" value="LIM"/>
    <property type="match status" value="1"/>
</dbReference>
<dbReference type="PANTHER" id="PTHR46074">
    <property type="entry name" value="CYSTEINE-RICH PROTEIN CRIP FAMILY MEMBER"/>
    <property type="match status" value="1"/>
</dbReference>
<feature type="compositionally biased region" description="Polar residues" evidence="5">
    <location>
        <begin position="649"/>
        <end position="669"/>
    </location>
</feature>
<evidence type="ECO:0000256" key="1">
    <source>
        <dbReference type="ARBA" id="ARBA00022723"/>
    </source>
</evidence>
<feature type="compositionally biased region" description="Low complexity" evidence="5">
    <location>
        <begin position="877"/>
        <end position="894"/>
    </location>
</feature>
<dbReference type="Gene3D" id="2.10.110.10">
    <property type="entry name" value="Cysteine Rich Protein"/>
    <property type="match status" value="2"/>
</dbReference>
<dbReference type="InterPro" id="IPR001781">
    <property type="entry name" value="Znf_LIM"/>
</dbReference>
<feature type="compositionally biased region" description="Polar residues" evidence="5">
    <location>
        <begin position="766"/>
        <end position="777"/>
    </location>
</feature>
<feature type="domain" description="LIM zinc-binding" evidence="6">
    <location>
        <begin position="1328"/>
        <end position="1388"/>
    </location>
</feature>
<feature type="region of interest" description="Disordered" evidence="5">
    <location>
        <begin position="351"/>
        <end position="374"/>
    </location>
</feature>
<dbReference type="STRING" id="133412.A0A1R1XYJ6"/>
<feature type="compositionally biased region" description="Pro residues" evidence="5">
    <location>
        <begin position="906"/>
        <end position="922"/>
    </location>
</feature>
<feature type="compositionally biased region" description="Low complexity" evidence="5">
    <location>
        <begin position="946"/>
        <end position="960"/>
    </location>
</feature>
<dbReference type="GO" id="GO:0046872">
    <property type="term" value="F:metal ion binding"/>
    <property type="evidence" value="ECO:0007669"/>
    <property type="project" value="UniProtKB-KW"/>
</dbReference>
<dbReference type="EMBL" id="LSSN01001448">
    <property type="protein sequence ID" value="OMJ19594.1"/>
    <property type="molecule type" value="Genomic_DNA"/>
</dbReference>
<evidence type="ECO:0000313" key="7">
    <source>
        <dbReference type="EMBL" id="OMJ19594.1"/>
    </source>
</evidence>
<accession>A0A1R1XYJ6</accession>
<organism evidence="7 8">
    <name type="scientific">Smittium culicis</name>
    <dbReference type="NCBI Taxonomy" id="133412"/>
    <lineage>
        <taxon>Eukaryota</taxon>
        <taxon>Fungi</taxon>
        <taxon>Fungi incertae sedis</taxon>
        <taxon>Zoopagomycota</taxon>
        <taxon>Kickxellomycotina</taxon>
        <taxon>Harpellomycetes</taxon>
        <taxon>Harpellales</taxon>
        <taxon>Legeriomycetaceae</taxon>
        <taxon>Smittium</taxon>
    </lineage>
</organism>
<feature type="region of interest" description="Disordered" evidence="5">
    <location>
        <begin position="743"/>
        <end position="800"/>
    </location>
</feature>
<feature type="domain" description="LIM zinc-binding" evidence="6">
    <location>
        <begin position="1082"/>
        <end position="1138"/>
    </location>
</feature>
<dbReference type="PROSITE" id="PS50023">
    <property type="entry name" value="LIM_DOMAIN_2"/>
    <property type="match status" value="2"/>
</dbReference>
<feature type="compositionally biased region" description="Polar residues" evidence="5">
    <location>
        <begin position="789"/>
        <end position="800"/>
    </location>
</feature>
<dbReference type="PROSITE" id="PS00478">
    <property type="entry name" value="LIM_DOMAIN_1"/>
    <property type="match status" value="1"/>
</dbReference>
<proteinExistence type="predicted"/>
<feature type="compositionally biased region" description="Low complexity" evidence="5">
    <location>
        <begin position="607"/>
        <end position="643"/>
    </location>
</feature>
<feature type="compositionally biased region" description="Polar residues" evidence="5">
    <location>
        <begin position="1298"/>
        <end position="1307"/>
    </location>
</feature>
<feature type="region of interest" description="Disordered" evidence="5">
    <location>
        <begin position="855"/>
        <end position="975"/>
    </location>
</feature>
<feature type="region of interest" description="Disordered" evidence="5">
    <location>
        <begin position="1400"/>
        <end position="1426"/>
    </location>
</feature>
<dbReference type="CDD" id="cd08368">
    <property type="entry name" value="LIM"/>
    <property type="match status" value="1"/>
</dbReference>
<sequence length="1570" mass="175498">MLKSNIINPGANVAPYTYDIRVTGDLNGEQRKSGVTKVFIQLKKNEKKDISNNSINQNLSLNSQKLVDSSDNFEPKDSHAIELEIVDITDQKIENENSSKHTDTSNIDYVYNSTISNRQDNFQLVGGGQNYADITEENANNTSISQSIPIKNSIPNPFTNFHDSNSDFFKPESINSNKETIRKDLDKLVRHSIKYLKKRSVPQSVFRTNNNDTNSDSDSSENELEIESPELKSILQGGAGYESSVNNDSSQNISTKSSTPLILFSDRIDGLLKQYFDEDELRDYLRALNQKHRFISCEKTELQDVLSKTALPNESFDNIPKTPQMSLKDACYHPMPYSDPEHELSDVLSRTSWGDTKPTNTSNNNYSFSPIPSPSPYYPPPTNTISNSNNLSENLFGAGTNSPNSPVHGKSQNTPSISLNRPASEFNISNSQLVLSKNPSTISHPQQFSEPPKAKQKNHGFTMNPNFNWEVPSDMLAEPIKIQSQFKILSESPKPVHMSDIDELQKNLKPLYMNSIKSHLSQSSFSYGENQSSIQESETSNNPLKSRFQHSLFNNINTDDTNNNSSVSSLSGGAYKSVDIQTYSNNDKRVNKQRSSPSLFNYYNKQSNFPNSPLPMSNSPLLNRSSPIHFQQQSRTSSSASSRPLPQIPTKSRNQSRASIPSLDHTSAYNIDLLPTPPMSNLDIQQSSDRYLSQSHTSSISSSKTDPHTYKKSFSPKPLKHMKSFPSEIINVLERTGGIPSSFNNNSNIHIPATSPHPSNNHSSSIQKSHTPTPQIDLSSPSPLPLPTKINSPYLNSPSRASSDYEIKEIQQRTQNIVISQPNLSSYIHSQNISNPQISKKPSYSSLYESIPKEDNQSFDHNISNSNPRDNGLTSQNNNNYSVDHSNNPSSSSPAQVYENSDVEMPKPPTPVFGKFPSPPPGADAKNSRKKESNNNSGPNNDSRLNDNSAINNNSRLNNNPEPKSIQSSLRSDYRDSTSTLMDAFRKGKLNLPKEDELSDSFANNNSQFPPNLVPVNGSESILIPELSGGGYKYTEKIPRPSSIAPSESVSSAPYRNEMLSAYFRKYIDSNPAIKAKNSAPVYCSACSKLLPSSNHDLGIHTECIRCETCNAFIGNSEYKCVDNHFFCVNHFDRYFPKDELDERSRTPVDSGNGIRSADPSYNSEPQNKSNETIRGGASEKKPIATSGWRFGQQNTSFFPSQSFANINDFVDYMHKKKNNVEKADLEMKKYFELSGNVDNKKDKVIEQKRIITPMGSEWLNERETRKEFKTQVLEKRTLISSPLSNSSNRDQTRDSENFGSSNSYVPSETNYSVPKNKYIMVNGYSQCICPTCDKIIYPTDKISFERYDYHKLCLKCIECGRSLSHQSAVRVDSSVYCLNHAAPLLRRASKLLSRKRSKSASTFSRLSTPNSPNNMNFNHLSPTGNNQYRSKPLPLRPIPSPALSVVSSNIQRFDPRFQAHLKNGNTPKGGNKSRASYLNPRGPSIADNFHLIPEGDRHYLNSNQAIAIDGQMSLTSMFNPFNDEPNTSPNNNRAPASPRNNNYEPNNQNFKPPFANKPNISSPLSKYQN</sequence>
<evidence type="ECO:0000256" key="2">
    <source>
        <dbReference type="ARBA" id="ARBA00022833"/>
    </source>
</evidence>
<keyword evidence="2 4" id="KW-0862">Zinc</keyword>
<gene>
    <name evidence="7" type="ORF">AYI70_g4640</name>
</gene>
<dbReference type="OrthoDB" id="8062037at2759"/>
<feature type="compositionally biased region" description="Polar residues" evidence="5">
    <location>
        <begin position="682"/>
        <end position="692"/>
    </location>
</feature>
<reference evidence="7 8" key="1">
    <citation type="submission" date="2017-01" db="EMBL/GenBank/DDBJ databases">
        <authorList>
            <person name="Mah S.A."/>
            <person name="Swanson W.J."/>
            <person name="Moy G.W."/>
            <person name="Vacquier V.D."/>
        </authorList>
    </citation>
    <scope>NUCLEOTIDE SEQUENCE [LARGE SCALE GENOMIC DNA]</scope>
    <source>
        <strain evidence="7 8">GSMNP</strain>
    </source>
</reference>
<feature type="region of interest" description="Disordered" evidence="5">
    <location>
        <begin position="582"/>
        <end position="721"/>
    </location>
</feature>
<feature type="region of interest" description="Disordered" evidence="5">
    <location>
        <begin position="1518"/>
        <end position="1570"/>
    </location>
</feature>
<feature type="compositionally biased region" description="Polar residues" evidence="5">
    <location>
        <begin position="593"/>
        <end position="606"/>
    </location>
</feature>
<feature type="compositionally biased region" description="Polar residues" evidence="5">
    <location>
        <begin position="1160"/>
        <end position="1173"/>
    </location>
</feature>
<feature type="compositionally biased region" description="Low complexity" evidence="5">
    <location>
        <begin position="1526"/>
        <end position="1550"/>
    </location>
</feature>
<feature type="compositionally biased region" description="Polar residues" evidence="5">
    <location>
        <begin position="1281"/>
        <end position="1290"/>
    </location>
</feature>
<evidence type="ECO:0000313" key="8">
    <source>
        <dbReference type="Proteomes" id="UP000187283"/>
    </source>
</evidence>
<keyword evidence="1 4" id="KW-0479">Metal-binding</keyword>
<feature type="compositionally biased region" description="Low complexity" evidence="5">
    <location>
        <begin position="693"/>
        <end position="703"/>
    </location>
</feature>
<feature type="compositionally biased region" description="Polar residues" evidence="5">
    <location>
        <begin position="859"/>
        <end position="876"/>
    </location>
</feature>
<keyword evidence="3 4" id="KW-0440">LIM domain</keyword>
<name>A0A1R1XYJ6_9FUNG</name>
<feature type="compositionally biased region" description="Polar residues" evidence="5">
    <location>
        <begin position="1559"/>
        <end position="1570"/>
    </location>
</feature>
<evidence type="ECO:0000259" key="6">
    <source>
        <dbReference type="PROSITE" id="PS50023"/>
    </source>
</evidence>
<dbReference type="PANTHER" id="PTHR46074:SF5">
    <property type="entry name" value="LIM DOMAIN-CONTAINING PROTEIN C"/>
    <property type="match status" value="1"/>
</dbReference>
<feature type="region of interest" description="Disordered" evidence="5">
    <location>
        <begin position="1281"/>
        <end position="1307"/>
    </location>
</feature>
<dbReference type="Proteomes" id="UP000187283">
    <property type="component" value="Unassembled WGS sequence"/>
</dbReference>
<keyword evidence="8" id="KW-1185">Reference proteome</keyword>